<organism evidence="4 5">
    <name type="scientific">Zunongwangia atlantica 22II14-10F7</name>
    <dbReference type="NCBI Taxonomy" id="1185767"/>
    <lineage>
        <taxon>Bacteria</taxon>
        <taxon>Pseudomonadati</taxon>
        <taxon>Bacteroidota</taxon>
        <taxon>Flavobacteriia</taxon>
        <taxon>Flavobacteriales</taxon>
        <taxon>Flavobacteriaceae</taxon>
        <taxon>Zunongwangia</taxon>
    </lineage>
</organism>
<sequence>MRYFMHDKNTELALLRYLNGSAKENDLVLLNDWVANPNNNAIFKKYLKAHFAIYLGMNDQDFRQMESNLIQKIRDDKSKLKRKKRIVFLKYAAVFVLLVSGLYYFQTEILQMHHVENVVVGDDKIILESSDGNIDILDNNTQFAIKDNKGLVIGKQLGDKIVYTKNKSITEMSYNTLKIPYGKQLEVVLSDGSEVMLNSGSTFKFPQNFIEGKKREVFLEGEAFFEVTKDSLHPFIVNANDLNIKVLGTEFNVSNYNEDIDTEVVLVGGAVTLKSNDLESEEVHLSPGQKGIFLKEGNKINTEEVNVSLYTGWLDGIVVFRETTFENITKKLERHFNIKIINTNSELAEEKFNATMDLRNEDINQILEYFKKIYDIDYQVKNNEVIIK</sequence>
<dbReference type="InterPro" id="IPR032508">
    <property type="entry name" value="FecR_C"/>
</dbReference>
<keyword evidence="1" id="KW-0812">Transmembrane</keyword>
<evidence type="ECO:0000259" key="3">
    <source>
        <dbReference type="Pfam" id="PF16344"/>
    </source>
</evidence>
<dbReference type="PANTHER" id="PTHR30273:SF2">
    <property type="entry name" value="PROTEIN FECR"/>
    <property type="match status" value="1"/>
</dbReference>
<evidence type="ECO:0000313" key="5">
    <source>
        <dbReference type="Proteomes" id="UP000192746"/>
    </source>
</evidence>
<dbReference type="RefSeq" id="WP_084840844.1">
    <property type="nucleotide sequence ID" value="NZ_ARYN01000005.1"/>
</dbReference>
<evidence type="ECO:0000259" key="2">
    <source>
        <dbReference type="Pfam" id="PF04773"/>
    </source>
</evidence>
<feature type="domain" description="FecR protein" evidence="2">
    <location>
        <begin position="178"/>
        <end position="271"/>
    </location>
</feature>
<dbReference type="Proteomes" id="UP000192746">
    <property type="component" value="Unassembled WGS sequence"/>
</dbReference>
<dbReference type="Gene3D" id="3.55.50.30">
    <property type="match status" value="1"/>
</dbReference>
<name>A0A1Y1T6H4_9FLAO</name>
<dbReference type="AlphaFoldDB" id="A0A1Y1T6H4"/>
<comment type="caution">
    <text evidence="4">The sequence shown here is derived from an EMBL/GenBank/DDBJ whole genome shotgun (WGS) entry which is preliminary data.</text>
</comment>
<dbReference type="Gene3D" id="2.60.120.1440">
    <property type="match status" value="1"/>
</dbReference>
<proteinExistence type="predicted"/>
<dbReference type="InterPro" id="IPR012373">
    <property type="entry name" value="Ferrdict_sens_TM"/>
</dbReference>
<keyword evidence="5" id="KW-1185">Reference proteome</keyword>
<dbReference type="OrthoDB" id="704021at2"/>
<protein>
    <submittedName>
        <fullName evidence="4">Anti-sigma factor</fullName>
    </submittedName>
</protein>
<dbReference type="PANTHER" id="PTHR30273">
    <property type="entry name" value="PERIPLASMIC SIGNAL SENSOR AND SIGMA FACTOR ACTIVATOR FECR-RELATED"/>
    <property type="match status" value="1"/>
</dbReference>
<dbReference type="STRING" id="1185767.IIF7_06326"/>
<dbReference type="InterPro" id="IPR006860">
    <property type="entry name" value="FecR"/>
</dbReference>
<dbReference type="EMBL" id="ARYN01000005">
    <property type="protein sequence ID" value="ORL46165.1"/>
    <property type="molecule type" value="Genomic_DNA"/>
</dbReference>
<dbReference type="Pfam" id="PF16344">
    <property type="entry name" value="FecR_C"/>
    <property type="match status" value="1"/>
</dbReference>
<dbReference type="Pfam" id="PF04773">
    <property type="entry name" value="FecR"/>
    <property type="match status" value="1"/>
</dbReference>
<dbReference type="GO" id="GO:0016989">
    <property type="term" value="F:sigma factor antagonist activity"/>
    <property type="evidence" value="ECO:0007669"/>
    <property type="project" value="TreeGrafter"/>
</dbReference>
<keyword evidence="1" id="KW-1133">Transmembrane helix</keyword>
<accession>A0A1Y1T6H4</accession>
<gene>
    <name evidence="4" type="ORF">IIF7_06326</name>
</gene>
<keyword evidence="1" id="KW-0472">Membrane</keyword>
<evidence type="ECO:0000313" key="4">
    <source>
        <dbReference type="EMBL" id="ORL46165.1"/>
    </source>
</evidence>
<reference evidence="4 5" key="1">
    <citation type="submission" date="2013-04" db="EMBL/GenBank/DDBJ databases">
        <title>Zunongwangia sp. 22II14-10F7 Genome Sequencing.</title>
        <authorList>
            <person name="Lai Q."/>
            <person name="Shao Z."/>
        </authorList>
    </citation>
    <scope>NUCLEOTIDE SEQUENCE [LARGE SCALE GENOMIC DNA]</scope>
    <source>
        <strain evidence="4 5">22II14-10F7</strain>
    </source>
</reference>
<feature type="transmembrane region" description="Helical" evidence="1">
    <location>
        <begin position="87"/>
        <end position="105"/>
    </location>
</feature>
<feature type="domain" description="Protein FecR C-terminal" evidence="3">
    <location>
        <begin position="318"/>
        <end position="387"/>
    </location>
</feature>
<evidence type="ECO:0000256" key="1">
    <source>
        <dbReference type="SAM" id="Phobius"/>
    </source>
</evidence>